<accession>A0AAP9KP33</accession>
<reference evidence="4" key="2">
    <citation type="journal article" date="2020" name="Environ. Microbiol.">
        <title>The extreme plant-growth-promoting properties of Pantoea phytobeneficialis MSR2 revealed by functional and genomic analysis.</title>
        <authorList>
            <person name="Nascimento F.X."/>
            <person name="Hernandez A.G."/>
            <person name="Glick B.R."/>
            <person name="Rossi M.J."/>
        </authorList>
    </citation>
    <scope>NUCLEOTIDE SEQUENCE</scope>
    <source>
        <strain evidence="4">MSR2</strain>
    </source>
</reference>
<dbReference type="InterPro" id="IPR014031">
    <property type="entry name" value="Ketoacyl_synth_C"/>
</dbReference>
<dbReference type="InterPro" id="IPR014030">
    <property type="entry name" value="Ketoacyl_synth_N"/>
</dbReference>
<dbReference type="GO" id="GO:0016746">
    <property type="term" value="F:acyltransferase activity"/>
    <property type="evidence" value="ECO:0007669"/>
    <property type="project" value="InterPro"/>
</dbReference>
<dbReference type="RefSeq" id="WP_036626922.1">
    <property type="nucleotide sequence ID" value="NZ_CP024636.1"/>
</dbReference>
<keyword evidence="1" id="KW-0808">Transferase</keyword>
<dbReference type="Proteomes" id="UP001171299">
    <property type="component" value="Unassembled WGS sequence"/>
</dbReference>
<evidence type="ECO:0000313" key="3">
    <source>
        <dbReference type="EMBL" id="MDO6406137.1"/>
    </source>
</evidence>
<evidence type="ECO:0000313" key="5">
    <source>
        <dbReference type="Proteomes" id="UP000424872"/>
    </source>
</evidence>
<reference evidence="3" key="3">
    <citation type="submission" date="2023-07" db="EMBL/GenBank/DDBJ databases">
        <title>The extreme plant-growth-promoting properties of Pantoea phytobeneficialis PF55 revealed by functional and genomic analysis.</title>
        <authorList>
            <person name="Nascimento F.X."/>
            <person name="Marcio R.J."/>
        </authorList>
    </citation>
    <scope>NUCLEOTIDE SEQUENCE</scope>
    <source>
        <strain evidence="3">PF55</strain>
    </source>
</reference>
<dbReference type="EMBL" id="CP024636">
    <property type="protein sequence ID" value="QGR06551.1"/>
    <property type="molecule type" value="Genomic_DNA"/>
</dbReference>
<sequence>MDNSTIISGYSARLAFAENSKELIEKLRQGKCAAKTNWFATQQAAMRCGIKENKSVARLASNPLSLTEQLCQLIEQALEHAMLDTHCLSGDNVRVYLTGLGPRVDVIDYKTFYDHNDIEDVTLNKSITHLHVAEICQDKLAHEIAKKYRLKFSPPNLQCTSNSSLAAVHLAIQAIASGDIDLVVVVNSSQITTQDIAFLAGQSMLESEEAQPFGEASKSVLFAEGQSGIVLESVRHRHARGLTGGVRLTSDYAQITSGRGNDAGQLSVNLMKVMNKVMEQAGIRYEQLCAILPHGNGSEGTDKAEAQALATLLAEHALPVLAYKGQIGYNPTGSGIIDLIIGHYSLCSGELISPTGKSVIRENMVQHVWLNKGTVKHNKHHLLKTGLGVDGSIIALVMSMCDMDA</sequence>
<comment type="similarity">
    <text evidence="1">Belongs to the thiolase-like superfamily. Beta-ketoacyl-ACP synthases family.</text>
</comment>
<evidence type="ECO:0000313" key="4">
    <source>
        <dbReference type="EMBL" id="QGR06551.1"/>
    </source>
</evidence>
<name>A0AAP9KP33_9GAMM</name>
<organism evidence="4 5">
    <name type="scientific">Pantoea phytobeneficialis</name>
    <dbReference type="NCBI Taxonomy" id="2052056"/>
    <lineage>
        <taxon>Bacteria</taxon>
        <taxon>Pseudomonadati</taxon>
        <taxon>Pseudomonadota</taxon>
        <taxon>Gammaproteobacteria</taxon>
        <taxon>Enterobacterales</taxon>
        <taxon>Erwiniaceae</taxon>
        <taxon>Pantoea</taxon>
    </lineage>
</organism>
<dbReference type="Pfam" id="PF02801">
    <property type="entry name" value="Ketoacyl-synt_C"/>
    <property type="match status" value="1"/>
</dbReference>
<proteinExistence type="inferred from homology"/>
<evidence type="ECO:0000256" key="1">
    <source>
        <dbReference type="RuleBase" id="RU003694"/>
    </source>
</evidence>
<dbReference type="AlphaFoldDB" id="A0AAP9KP33"/>
<dbReference type="KEGG" id="ppho:CTZ24_09060"/>
<evidence type="ECO:0000313" key="6">
    <source>
        <dbReference type="Proteomes" id="UP001171299"/>
    </source>
</evidence>
<dbReference type="SUPFAM" id="SSF53901">
    <property type="entry name" value="Thiolase-like"/>
    <property type="match status" value="1"/>
</dbReference>
<reference evidence="5" key="1">
    <citation type="submission" date="2017-11" db="EMBL/GenBank/DDBJ databases">
        <title>Genome sequence of Pantoea sp. MSR2.</title>
        <authorList>
            <person name="Nascimento F.X."/>
        </authorList>
    </citation>
    <scope>NUCLEOTIDE SEQUENCE [LARGE SCALE GENOMIC DNA]</scope>
    <source>
        <strain evidence="5">MSR2</strain>
    </source>
</reference>
<dbReference type="InterPro" id="IPR016039">
    <property type="entry name" value="Thiolase-like"/>
</dbReference>
<feature type="domain" description="Ketosynthase family 3 (KS3)" evidence="2">
    <location>
        <begin position="7"/>
        <end position="369"/>
    </location>
</feature>
<evidence type="ECO:0000259" key="2">
    <source>
        <dbReference type="SMART" id="SM00825"/>
    </source>
</evidence>
<protein>
    <submittedName>
        <fullName evidence="3 4">Beta-ketoacyl synthase</fullName>
    </submittedName>
</protein>
<keyword evidence="6" id="KW-1185">Reference proteome</keyword>
<gene>
    <name evidence="4" type="ORF">CTZ24_09060</name>
    <name evidence="3" type="ORF">Q3404_06055</name>
</gene>
<dbReference type="InterPro" id="IPR020841">
    <property type="entry name" value="PKS_Beta-ketoAc_synthase_dom"/>
</dbReference>
<dbReference type="Gene3D" id="3.40.47.10">
    <property type="match status" value="2"/>
</dbReference>
<dbReference type="Pfam" id="PF00109">
    <property type="entry name" value="ketoacyl-synt"/>
    <property type="match status" value="1"/>
</dbReference>
<dbReference type="SMART" id="SM00825">
    <property type="entry name" value="PKS_KS"/>
    <property type="match status" value="1"/>
</dbReference>
<dbReference type="Proteomes" id="UP000424872">
    <property type="component" value="Chromosome"/>
</dbReference>
<dbReference type="EMBL" id="JAUOOM010000004">
    <property type="protein sequence ID" value="MDO6406137.1"/>
    <property type="molecule type" value="Genomic_DNA"/>
</dbReference>